<reference evidence="3 4" key="1">
    <citation type="journal article" date="2013" name="Genome Announc.">
        <title>Genome Sequence of Thalassolituus oleivorans MIL-1 (DSM 14913T).</title>
        <authorList>
            <person name="Golyshin P.N."/>
            <person name="Werner J."/>
            <person name="Chernikova T.N."/>
            <person name="Tran H."/>
            <person name="Ferrer M."/>
            <person name="Yakimov M.M."/>
            <person name="Teeling H."/>
            <person name="Golyshina O.V."/>
        </authorList>
    </citation>
    <scope>NUCLEOTIDE SEQUENCE [LARGE SCALE GENOMIC DNA]</scope>
    <source>
        <strain evidence="3 4">MIL-1</strain>
    </source>
</reference>
<dbReference type="SUPFAM" id="SSF54285">
    <property type="entry name" value="MoaD/ThiS"/>
    <property type="match status" value="1"/>
</dbReference>
<accession>M5DTB5</accession>
<dbReference type="InterPro" id="IPR016155">
    <property type="entry name" value="Mopterin_synth/thiamin_S_b"/>
</dbReference>
<organism evidence="3 4">
    <name type="scientific">Thalassolituus oleivorans MIL-1</name>
    <dbReference type="NCBI Taxonomy" id="1298593"/>
    <lineage>
        <taxon>Bacteria</taxon>
        <taxon>Pseudomonadati</taxon>
        <taxon>Pseudomonadota</taxon>
        <taxon>Gammaproteobacteria</taxon>
        <taxon>Oceanospirillales</taxon>
        <taxon>Oceanospirillaceae</taxon>
        <taxon>Thalassolituus</taxon>
    </lineage>
</organism>
<dbReference type="NCBIfam" id="NF002490">
    <property type="entry name" value="PRK01777.1"/>
    <property type="match status" value="1"/>
</dbReference>
<dbReference type="PANTHER" id="PTHR37483">
    <property type="entry name" value="UPF0125 PROTEIN RATB"/>
    <property type="match status" value="1"/>
</dbReference>
<evidence type="ECO:0000313" key="3">
    <source>
        <dbReference type="EMBL" id="CCU73141.1"/>
    </source>
</evidence>
<dbReference type="EMBL" id="HF680312">
    <property type="protein sequence ID" value="CCU73141.1"/>
    <property type="molecule type" value="Genomic_DNA"/>
</dbReference>
<evidence type="ECO:0000256" key="2">
    <source>
        <dbReference type="HAMAP-Rule" id="MF_00460"/>
    </source>
</evidence>
<evidence type="ECO:0000256" key="1">
    <source>
        <dbReference type="ARBA" id="ARBA00010645"/>
    </source>
</evidence>
<dbReference type="PATRIC" id="fig|1298593.3.peg.2650"/>
<dbReference type="RefSeq" id="WP_015487856.1">
    <property type="nucleotide sequence ID" value="NC_020888.1"/>
</dbReference>
<dbReference type="AlphaFoldDB" id="M5DTB5"/>
<dbReference type="STRING" id="187493.CN03_04625"/>
<dbReference type="Pfam" id="PF03658">
    <property type="entry name" value="Ub-RnfH"/>
    <property type="match status" value="1"/>
</dbReference>
<dbReference type="InterPro" id="IPR037021">
    <property type="entry name" value="RnfH_sf"/>
</dbReference>
<dbReference type="Proteomes" id="UP000011866">
    <property type="component" value="Chromosome"/>
</dbReference>
<dbReference type="HOGENOM" id="CLU_150721_1_0_6"/>
<gene>
    <name evidence="3" type="ORF">TOL_2744</name>
</gene>
<dbReference type="Gene3D" id="3.10.20.280">
    <property type="entry name" value="RnfH-like"/>
    <property type="match status" value="1"/>
</dbReference>
<dbReference type="KEGG" id="tol:TOL_2744"/>
<comment type="similarity">
    <text evidence="1 2">Belongs to the UPF0125 (RnfH) family.</text>
</comment>
<dbReference type="GeneID" id="79177508"/>
<proteinExistence type="inferred from homology"/>
<dbReference type="PANTHER" id="PTHR37483:SF1">
    <property type="entry name" value="UPF0125 PROTEIN RATB"/>
    <property type="match status" value="1"/>
</dbReference>
<keyword evidence="4" id="KW-1185">Reference proteome</keyword>
<name>M5DTB5_9GAMM</name>
<protein>
    <recommendedName>
        <fullName evidence="2">UPF0125 protein TOL_2744</fullName>
    </recommendedName>
</protein>
<dbReference type="InterPro" id="IPR005346">
    <property type="entry name" value="RnfH"/>
</dbReference>
<dbReference type="eggNOG" id="COG2914">
    <property type="taxonomic scope" value="Bacteria"/>
</dbReference>
<sequence>MAEKIQVEVAYALPHKQKIVAVEVPEGTTLLDAVRLSGIEAEFPELVLADAKFGIFGKAVRDAEGEVLRAGDRVEIYRPLIIDPKQARANRAAKAAKG</sequence>
<evidence type="ECO:0000313" key="4">
    <source>
        <dbReference type="Proteomes" id="UP000011866"/>
    </source>
</evidence>
<dbReference type="HAMAP" id="MF_00460">
    <property type="entry name" value="UPF0125_RnfH"/>
    <property type="match status" value="1"/>
</dbReference>